<dbReference type="PANTHER" id="PTHR21064">
    <property type="entry name" value="AMINOGLYCOSIDE PHOSPHOTRANSFERASE DOMAIN-CONTAINING PROTEIN-RELATED"/>
    <property type="match status" value="1"/>
</dbReference>
<keyword evidence="4" id="KW-1185">Reference proteome</keyword>
<reference evidence="3 4" key="1">
    <citation type="submission" date="2019-07" db="EMBL/GenBank/DDBJ databases">
        <title>Whole genome shotgun sequence of Alkalibacillus haloalkaliphilus NBRC 103110.</title>
        <authorList>
            <person name="Hosoyama A."/>
            <person name="Uohara A."/>
            <person name="Ohji S."/>
            <person name="Ichikawa N."/>
        </authorList>
    </citation>
    <scope>NUCLEOTIDE SEQUENCE [LARGE SCALE GENOMIC DNA]</scope>
    <source>
        <strain evidence="3 4">NBRC 103110</strain>
    </source>
</reference>
<dbReference type="InterPro" id="IPR011009">
    <property type="entry name" value="Kinase-like_dom_sf"/>
</dbReference>
<dbReference type="SUPFAM" id="SSF56112">
    <property type="entry name" value="Protein kinase-like (PK-like)"/>
    <property type="match status" value="1"/>
</dbReference>
<organism evidence="3 4">
    <name type="scientific">Alkalibacillus haloalkaliphilus</name>
    <dbReference type="NCBI Taxonomy" id="94136"/>
    <lineage>
        <taxon>Bacteria</taxon>
        <taxon>Bacillati</taxon>
        <taxon>Bacillota</taxon>
        <taxon>Bacilli</taxon>
        <taxon>Bacillales</taxon>
        <taxon>Bacillaceae</taxon>
        <taxon>Alkalibacillus</taxon>
    </lineage>
</organism>
<protein>
    <submittedName>
        <fullName evidence="3">Homoserine kinase</fullName>
    </submittedName>
</protein>
<dbReference type="OrthoDB" id="9800774at2"/>
<proteinExistence type="inferred from homology"/>
<dbReference type="Gene3D" id="3.90.1200.10">
    <property type="match status" value="1"/>
</dbReference>
<evidence type="ECO:0000313" key="4">
    <source>
        <dbReference type="Proteomes" id="UP000321440"/>
    </source>
</evidence>
<gene>
    <name evidence="3" type="ORF">AHA02nite_19320</name>
</gene>
<dbReference type="InterPro" id="IPR050249">
    <property type="entry name" value="Pseudomonas-type_ThrB"/>
</dbReference>
<dbReference type="InterPro" id="IPR002575">
    <property type="entry name" value="Aminoglycoside_PTrfase"/>
</dbReference>
<evidence type="ECO:0000313" key="3">
    <source>
        <dbReference type="EMBL" id="GEN46156.1"/>
    </source>
</evidence>
<comment type="similarity">
    <text evidence="1">Belongs to the pseudomonas-type ThrB family.</text>
</comment>
<dbReference type="PANTHER" id="PTHR21064:SF6">
    <property type="entry name" value="AMINOGLYCOSIDE PHOSPHOTRANSFERASE DOMAIN-CONTAINING PROTEIN"/>
    <property type="match status" value="1"/>
</dbReference>
<keyword evidence="3" id="KW-0418">Kinase</keyword>
<dbReference type="Proteomes" id="UP000321440">
    <property type="component" value="Unassembled WGS sequence"/>
</dbReference>
<name>A0A511W4X8_9BACI</name>
<keyword evidence="3" id="KW-0808">Transferase</keyword>
<dbReference type="Gene3D" id="3.30.200.20">
    <property type="entry name" value="Phosphorylase Kinase, domain 1"/>
    <property type="match status" value="1"/>
</dbReference>
<feature type="domain" description="Aminoglycoside phosphotransferase" evidence="2">
    <location>
        <begin position="28"/>
        <end position="255"/>
    </location>
</feature>
<evidence type="ECO:0000259" key="2">
    <source>
        <dbReference type="Pfam" id="PF01636"/>
    </source>
</evidence>
<dbReference type="RefSeq" id="WP_146816739.1">
    <property type="nucleotide sequence ID" value="NZ_BJYA01000013.1"/>
</dbReference>
<accession>A0A511W4X8</accession>
<comment type="caution">
    <text evidence="3">The sequence shown here is derived from an EMBL/GenBank/DDBJ whole genome shotgun (WGS) entry which is preliminary data.</text>
</comment>
<dbReference type="Pfam" id="PF01636">
    <property type="entry name" value="APH"/>
    <property type="match status" value="1"/>
</dbReference>
<dbReference type="EMBL" id="BJYA01000013">
    <property type="protein sequence ID" value="GEN46156.1"/>
    <property type="molecule type" value="Genomic_DNA"/>
</dbReference>
<sequence length="303" mass="35793">MKMEEWNYLKCVYNWNERSSYGLMHKGENETYLINTSDQKFVLRKYRRDQCSWKQIQSEITWMQELKKYLNVPKVITNKNSEMITSVSQTFYVLFEHIPGDFIASPTESDYQRLGGLMAQLHKTSDEIVKSKELGWTGFDRPIYNSDLLNHQPLKRLLNFGLLSAENKDRCEVIARVLEEDFKKCSRDESLIHADLHFGNIIASSKHWYCLDFDECGFGHRSIDLGVIRLHLMAEKQHEQFWPAFIEGYGDHFDEQVIRIGTALRIFYMAGKIPVRQDIEPLRNQPNERIGRYLSYIESELRM</sequence>
<dbReference type="AlphaFoldDB" id="A0A511W4X8"/>
<evidence type="ECO:0000256" key="1">
    <source>
        <dbReference type="ARBA" id="ARBA00038240"/>
    </source>
</evidence>
<dbReference type="GO" id="GO:0019202">
    <property type="term" value="F:amino acid kinase activity"/>
    <property type="evidence" value="ECO:0007669"/>
    <property type="project" value="TreeGrafter"/>
</dbReference>